<keyword evidence="2" id="KW-1185">Reference proteome</keyword>
<dbReference type="EMBL" id="JACJID010000005">
    <property type="protein sequence ID" value="MBA8929540.1"/>
    <property type="molecule type" value="Genomic_DNA"/>
</dbReference>
<evidence type="ECO:0000313" key="1">
    <source>
        <dbReference type="EMBL" id="MBA8929540.1"/>
    </source>
</evidence>
<dbReference type="Proteomes" id="UP000517916">
    <property type="component" value="Unassembled WGS sequence"/>
</dbReference>
<sequence>MTDQHTRTPQCQAAVVVAVTVPPGTTIAVADLTAGDQIRLSPSTPAIEVTATSTPPEHPWLREITAPGMPTVTLPADLHVPAICLPRAYQASCVLCATPTWYAIDRATTTRAMSVLCKPCDTRTTGTTRAHAEVRRRPAPRQAIVTVVPHALPADPSREAVSFSAWGTVAEGTVVDGAALGWGLGLWQRQTAEWVPISDRTYQLAVRECANAVQRCGRCRHCVKTRQASR</sequence>
<dbReference type="RefSeq" id="WP_182839452.1">
    <property type="nucleotide sequence ID" value="NZ_BAAABQ010000017.1"/>
</dbReference>
<organism evidence="1 2">
    <name type="scientific">Kutzneria viridogrisea</name>
    <dbReference type="NCBI Taxonomy" id="47990"/>
    <lineage>
        <taxon>Bacteria</taxon>
        <taxon>Bacillati</taxon>
        <taxon>Actinomycetota</taxon>
        <taxon>Actinomycetes</taxon>
        <taxon>Pseudonocardiales</taxon>
        <taxon>Pseudonocardiaceae</taxon>
        <taxon>Kutzneria</taxon>
    </lineage>
</organism>
<comment type="caution">
    <text evidence="1">The sequence shown here is derived from an EMBL/GenBank/DDBJ whole genome shotgun (WGS) entry which is preliminary data.</text>
</comment>
<gene>
    <name evidence="1" type="ORF">BC739_006758</name>
</gene>
<proteinExistence type="predicted"/>
<name>A0ABR6BRM6_9PSEU</name>
<evidence type="ECO:0000313" key="2">
    <source>
        <dbReference type="Proteomes" id="UP000517916"/>
    </source>
</evidence>
<reference evidence="1 2" key="1">
    <citation type="submission" date="2020-08" db="EMBL/GenBank/DDBJ databases">
        <title>Genomic Encyclopedia of Archaeal and Bacterial Type Strains, Phase II (KMG-II): from individual species to whole genera.</title>
        <authorList>
            <person name="Goeker M."/>
        </authorList>
    </citation>
    <scope>NUCLEOTIDE SEQUENCE [LARGE SCALE GENOMIC DNA]</scope>
    <source>
        <strain evidence="1 2">DSM 43850</strain>
    </source>
</reference>
<protein>
    <submittedName>
        <fullName evidence="1">Uncharacterized protein</fullName>
    </submittedName>
</protein>
<accession>A0ABR6BRM6</accession>